<dbReference type="KEGG" id="amc:MADE_000001023250"/>
<organism evidence="1 2">
    <name type="scientific">Alteromonas mediterranea (strain DSM 17117 / CIP 110805 / LMG 28347 / Deep ecotype)</name>
    <dbReference type="NCBI Taxonomy" id="1774373"/>
    <lineage>
        <taxon>Bacteria</taxon>
        <taxon>Pseudomonadati</taxon>
        <taxon>Pseudomonadota</taxon>
        <taxon>Gammaproteobacteria</taxon>
        <taxon>Alteromonadales</taxon>
        <taxon>Alteromonadaceae</taxon>
        <taxon>Alteromonas/Salinimonas group</taxon>
        <taxon>Alteromonas</taxon>
    </lineage>
</organism>
<dbReference type="AlphaFoldDB" id="T2DN73"/>
<evidence type="ECO:0000313" key="1">
    <source>
        <dbReference type="EMBL" id="AGV54123.1"/>
    </source>
</evidence>
<protein>
    <submittedName>
        <fullName evidence="1">Uncharacterized protein</fullName>
    </submittedName>
</protein>
<reference evidence="1 2" key="1">
    <citation type="journal article" date="2008" name="ISME J.">
        <title>Comparative genomics of two ecotypes of the marine planktonic copiotroph Alteromonas macleodii suggests alternative lifestyles associated with different kinds of particulate organic matter.</title>
        <authorList>
            <person name="Ivars-Martinez E."/>
            <person name="Martin-Cuadrado A.B."/>
            <person name="D'Auria G."/>
            <person name="Mira A."/>
            <person name="Ferriera S."/>
            <person name="Johnson J."/>
            <person name="Friedman R."/>
            <person name="Rodriguez-Valera F."/>
        </authorList>
    </citation>
    <scope>NUCLEOTIDE SEQUENCE [LARGE SCALE GENOMIC DNA]</scope>
    <source>
        <strain evidence="2">DSM 17117 / CIP 110805 / LMG 28347 / Deep ecotype</strain>
    </source>
</reference>
<keyword evidence="2" id="KW-1185">Reference proteome</keyword>
<proteinExistence type="predicted"/>
<dbReference type="HOGENOM" id="CLU_3179386_0_0_6"/>
<reference evidence="1 2" key="2">
    <citation type="journal article" date="2015" name="Antonie Van Leeuwenhoek">
        <title>Ecophysiological diversity of a novel member of the genus Alteromonas, and description of Alteromonas mediterranea sp. nov.</title>
        <authorList>
            <person name="Ivanova E.P."/>
            <person name="Lopez-Perez M."/>
            <person name="Zabalos M."/>
            <person name="Nguyen S.H."/>
            <person name="Webb H.K."/>
            <person name="Ryan J."/>
            <person name="Lagutin K."/>
            <person name="Vyssotski M."/>
            <person name="Crawford R.J."/>
            <person name="Rodriguez-Valera F."/>
        </authorList>
    </citation>
    <scope>NUCLEOTIDE SEQUENCE [LARGE SCALE GENOMIC DNA]</scope>
    <source>
        <strain evidence="2">DSM 17117 / CIP 110805 / LMG 28347 / Deep ecotype</strain>
    </source>
</reference>
<sequence>MCLNSVNGWLVSLLLLAEQDFATAKKITVRLRLQQQASHSIRDTAI</sequence>
<accession>T2DN73</accession>
<gene>
    <name evidence="1" type="ORF">MADE_000001023250</name>
</gene>
<name>T2DN73_ALTMD</name>
<dbReference type="EMBL" id="CP001103">
    <property type="protein sequence ID" value="AGV54123.1"/>
    <property type="molecule type" value="Genomic_DNA"/>
</dbReference>
<evidence type="ECO:0000313" key="2">
    <source>
        <dbReference type="Proteomes" id="UP000001870"/>
    </source>
</evidence>
<dbReference type="Proteomes" id="UP000001870">
    <property type="component" value="Chromosome"/>
</dbReference>